<comment type="caution">
    <text evidence="9">The sequence shown here is derived from an EMBL/GenBank/DDBJ whole genome shotgun (WGS) entry which is preliminary data.</text>
</comment>
<comment type="catalytic activity">
    <reaction evidence="1">
        <text>a 2'-deoxyribonucleoside 5'-phosphate + H2O = a 2'-deoxyribonucleoside + phosphate</text>
        <dbReference type="Rhea" id="RHEA:36167"/>
        <dbReference type="ChEBI" id="CHEBI:15377"/>
        <dbReference type="ChEBI" id="CHEBI:18274"/>
        <dbReference type="ChEBI" id="CHEBI:43474"/>
        <dbReference type="ChEBI" id="CHEBI:65317"/>
        <dbReference type="EC" id="3.1.3.89"/>
    </reaction>
</comment>
<evidence type="ECO:0000256" key="3">
    <source>
        <dbReference type="ARBA" id="ARBA00001941"/>
    </source>
</evidence>
<dbReference type="InterPro" id="IPR039356">
    <property type="entry name" value="YfbR/HDDC2"/>
</dbReference>
<feature type="domain" description="HD/PDEase" evidence="8">
    <location>
        <begin position="31"/>
        <end position="150"/>
    </location>
</feature>
<comment type="cofactor">
    <cofactor evidence="2">
        <name>Mn(2+)</name>
        <dbReference type="ChEBI" id="CHEBI:29035"/>
    </cofactor>
</comment>
<proteinExistence type="predicted"/>
<dbReference type="Proteomes" id="UP001595748">
    <property type="component" value="Unassembled WGS sequence"/>
</dbReference>
<organism evidence="9 10">
    <name type="scientific">Deinococcus antarcticus</name>
    <dbReference type="NCBI Taxonomy" id="1298767"/>
    <lineage>
        <taxon>Bacteria</taxon>
        <taxon>Thermotogati</taxon>
        <taxon>Deinococcota</taxon>
        <taxon>Deinococci</taxon>
        <taxon>Deinococcales</taxon>
        <taxon>Deinococcaceae</taxon>
        <taxon>Deinococcus</taxon>
    </lineage>
</organism>
<dbReference type="EMBL" id="JBHRZF010000157">
    <property type="protein sequence ID" value="MFC3861771.1"/>
    <property type="molecule type" value="Genomic_DNA"/>
</dbReference>
<comment type="subunit">
    <text evidence="4">Homodimer.</text>
</comment>
<dbReference type="SMART" id="SM00471">
    <property type="entry name" value="HDc"/>
    <property type="match status" value="1"/>
</dbReference>
<dbReference type="GO" id="GO:0016787">
    <property type="term" value="F:hydrolase activity"/>
    <property type="evidence" value="ECO:0007669"/>
    <property type="project" value="UniProtKB-KW"/>
</dbReference>
<dbReference type="SUPFAM" id="SSF109604">
    <property type="entry name" value="HD-domain/PDEase-like"/>
    <property type="match status" value="1"/>
</dbReference>
<dbReference type="PANTHER" id="PTHR11845:SF13">
    <property type="entry name" value="5'-DEOXYNUCLEOTIDASE HDDC2"/>
    <property type="match status" value="1"/>
</dbReference>
<evidence type="ECO:0000256" key="2">
    <source>
        <dbReference type="ARBA" id="ARBA00001936"/>
    </source>
</evidence>
<evidence type="ECO:0000256" key="5">
    <source>
        <dbReference type="ARBA" id="ARBA00012964"/>
    </source>
</evidence>
<evidence type="ECO:0000259" key="8">
    <source>
        <dbReference type="SMART" id="SM00471"/>
    </source>
</evidence>
<evidence type="ECO:0000313" key="10">
    <source>
        <dbReference type="Proteomes" id="UP001595748"/>
    </source>
</evidence>
<evidence type="ECO:0000313" key="9">
    <source>
        <dbReference type="EMBL" id="MFC3861771.1"/>
    </source>
</evidence>
<gene>
    <name evidence="9" type="ORF">ACFOPQ_13470</name>
</gene>
<evidence type="ECO:0000256" key="4">
    <source>
        <dbReference type="ARBA" id="ARBA00011738"/>
    </source>
</evidence>
<dbReference type="PANTHER" id="PTHR11845">
    <property type="entry name" value="5'-DEOXYNUCLEOTIDASE HDDC2"/>
    <property type="match status" value="1"/>
</dbReference>
<dbReference type="InterPro" id="IPR006674">
    <property type="entry name" value="HD_domain"/>
</dbReference>
<evidence type="ECO:0000256" key="1">
    <source>
        <dbReference type="ARBA" id="ARBA00001638"/>
    </source>
</evidence>
<dbReference type="RefSeq" id="WP_380078996.1">
    <property type="nucleotide sequence ID" value="NZ_JBHRZF010000157.1"/>
</dbReference>
<evidence type="ECO:0000256" key="6">
    <source>
        <dbReference type="ARBA" id="ARBA00022723"/>
    </source>
</evidence>
<evidence type="ECO:0000256" key="7">
    <source>
        <dbReference type="ARBA" id="ARBA00022801"/>
    </source>
</evidence>
<comment type="cofactor">
    <cofactor evidence="3">
        <name>Co(2+)</name>
        <dbReference type="ChEBI" id="CHEBI:48828"/>
    </cofactor>
</comment>
<dbReference type="InterPro" id="IPR003607">
    <property type="entry name" value="HD/PDEase_dom"/>
</dbReference>
<reference evidence="10" key="1">
    <citation type="journal article" date="2019" name="Int. J. Syst. Evol. Microbiol.">
        <title>The Global Catalogue of Microorganisms (GCM) 10K type strain sequencing project: providing services to taxonomists for standard genome sequencing and annotation.</title>
        <authorList>
            <consortium name="The Broad Institute Genomics Platform"/>
            <consortium name="The Broad Institute Genome Sequencing Center for Infectious Disease"/>
            <person name="Wu L."/>
            <person name="Ma J."/>
        </authorList>
    </citation>
    <scope>NUCLEOTIDE SEQUENCE [LARGE SCALE GENOMIC DNA]</scope>
    <source>
        <strain evidence="10">CCTCC AB 2013263</strain>
    </source>
</reference>
<dbReference type="EC" id="3.1.3.89" evidence="5"/>
<accession>A0ABV8A8U8</accession>
<sequence>MSVLDAQLSFLLACDGLKAVQRTTFLHDGSRAENSAEHSWHLALMALTLGEYAPAGTDINRVVKLVLVHDLVEIGAGDLPFDRPPTEHAAQQQKEQAAADALFSLLPAQQAAEFHALWHEFEEQVTPEARFARALDALHPMLLTWGRGGVGCMERAPELTRERILTLKGPRLQEFPALWQAAQTLLDEAVESGLLNGS</sequence>
<name>A0ABV8A8U8_9DEIO</name>
<dbReference type="Gene3D" id="1.10.3210.10">
    <property type="entry name" value="Hypothetical protein af1432"/>
    <property type="match status" value="1"/>
</dbReference>
<protein>
    <recommendedName>
        <fullName evidence="5">5'-deoxynucleotidase</fullName>
        <ecNumber evidence="5">3.1.3.89</ecNumber>
    </recommendedName>
</protein>
<keyword evidence="7 9" id="KW-0378">Hydrolase</keyword>
<keyword evidence="10" id="KW-1185">Reference proteome</keyword>
<keyword evidence="6" id="KW-0479">Metal-binding</keyword>
<dbReference type="Pfam" id="PF13023">
    <property type="entry name" value="HD_3"/>
    <property type="match status" value="1"/>
</dbReference>